<dbReference type="InterPro" id="IPR025412">
    <property type="entry name" value="DUF4304"/>
</dbReference>
<dbReference type="Proteomes" id="UP000199375">
    <property type="component" value="Unassembled WGS sequence"/>
</dbReference>
<organism evidence="1 2">
    <name type="scientific">Micromonospora haikouensis</name>
    <dbReference type="NCBI Taxonomy" id="686309"/>
    <lineage>
        <taxon>Bacteria</taxon>
        <taxon>Bacillati</taxon>
        <taxon>Actinomycetota</taxon>
        <taxon>Actinomycetes</taxon>
        <taxon>Micromonosporales</taxon>
        <taxon>Micromonosporaceae</taxon>
        <taxon>Micromonospora</taxon>
    </lineage>
</organism>
<name>A0A1C4XG46_9ACTN</name>
<accession>A0A1C4XG46</accession>
<dbReference type="RefSeq" id="WP_176734341.1">
    <property type="nucleotide sequence ID" value="NZ_FMCW01000025.1"/>
</dbReference>
<evidence type="ECO:0000313" key="2">
    <source>
        <dbReference type="Proteomes" id="UP000199375"/>
    </source>
</evidence>
<evidence type="ECO:0000313" key="1">
    <source>
        <dbReference type="EMBL" id="SCF07394.1"/>
    </source>
</evidence>
<proteinExistence type="predicted"/>
<evidence type="ECO:0008006" key="3">
    <source>
        <dbReference type="Google" id="ProtNLM"/>
    </source>
</evidence>
<protein>
    <recommendedName>
        <fullName evidence="3">DUF4304 domain-containing protein</fullName>
    </recommendedName>
</protein>
<dbReference type="EMBL" id="FMCW01000025">
    <property type="protein sequence ID" value="SCF07394.1"/>
    <property type="molecule type" value="Genomic_DNA"/>
</dbReference>
<dbReference type="AlphaFoldDB" id="A0A1C4XG46"/>
<dbReference type="Pfam" id="PF14137">
    <property type="entry name" value="DUF4304"/>
    <property type="match status" value="1"/>
</dbReference>
<reference evidence="1 2" key="1">
    <citation type="submission" date="2016-06" db="EMBL/GenBank/DDBJ databases">
        <authorList>
            <person name="Kjaerup R.B."/>
            <person name="Dalgaard T.S."/>
            <person name="Juul-Madsen H.R."/>
        </authorList>
    </citation>
    <scope>NUCLEOTIDE SEQUENCE [LARGE SCALE GENOMIC DNA]</scope>
    <source>
        <strain evidence="1 2">DSM 45626</strain>
    </source>
</reference>
<sequence>MSGHLARNLSRTLCREFVDPVMAEHGLVSGAGHVYRRVEDDGDALVVEFQRSSSSTRNAYLFYVNVAVVPYPWLLHRRGDSTATDAELPEVTEGLVRTRLVKPNSLWALPREEMLRILTSGRVPAGIDSGDHSLWLIDSPQAVVGKGATLRTLLAEKIAEFAPLLDRGVLKERLRSGATLPGDCPRDAALAVLLADEGPSAELDGVLSLLGDPDFSSFVDWVRRYAARAESR</sequence>
<gene>
    <name evidence="1" type="ORF">GA0070558_12510</name>
</gene>